<feature type="compositionally biased region" description="Acidic residues" evidence="1">
    <location>
        <begin position="244"/>
        <end position="256"/>
    </location>
</feature>
<protein>
    <recommendedName>
        <fullName evidence="2">PUB domain-containing protein</fullName>
    </recommendedName>
</protein>
<feature type="compositionally biased region" description="Basic and acidic residues" evidence="1">
    <location>
        <begin position="227"/>
        <end position="236"/>
    </location>
</feature>
<feature type="compositionally biased region" description="Low complexity" evidence="1">
    <location>
        <begin position="203"/>
        <end position="218"/>
    </location>
</feature>
<evidence type="ECO:0000313" key="4">
    <source>
        <dbReference type="Proteomes" id="UP000245946"/>
    </source>
</evidence>
<dbReference type="Gene3D" id="1.20.58.2190">
    <property type="match status" value="1"/>
</dbReference>
<dbReference type="CDD" id="cd09212">
    <property type="entry name" value="PUB"/>
    <property type="match status" value="1"/>
</dbReference>
<proteinExistence type="predicted"/>
<dbReference type="InterPro" id="IPR036339">
    <property type="entry name" value="PUB-like_dom_sf"/>
</dbReference>
<reference evidence="3 4" key="1">
    <citation type="journal article" date="2018" name="Mol. Biol. Evol.">
        <title>Broad Genomic Sampling Reveals a Smut Pathogenic Ancestry of the Fungal Clade Ustilaginomycotina.</title>
        <authorList>
            <person name="Kijpornyongpan T."/>
            <person name="Mondo S.J."/>
            <person name="Barry K."/>
            <person name="Sandor L."/>
            <person name="Lee J."/>
            <person name="Lipzen A."/>
            <person name="Pangilinan J."/>
            <person name="LaButti K."/>
            <person name="Hainaut M."/>
            <person name="Henrissat B."/>
            <person name="Grigoriev I.V."/>
            <person name="Spatafora J.W."/>
            <person name="Aime M.C."/>
        </authorList>
    </citation>
    <scope>NUCLEOTIDE SEQUENCE [LARGE SCALE GENOMIC DNA]</scope>
    <source>
        <strain evidence="3 4">MCA 4186</strain>
    </source>
</reference>
<dbReference type="STRING" id="58919.A0A316ZEQ3"/>
<evidence type="ECO:0000259" key="2">
    <source>
        <dbReference type="Pfam" id="PF09409"/>
    </source>
</evidence>
<dbReference type="AlphaFoldDB" id="A0A316ZEQ3"/>
<dbReference type="EMBL" id="KZ819286">
    <property type="protein sequence ID" value="PWO00248.1"/>
    <property type="molecule type" value="Genomic_DNA"/>
</dbReference>
<organism evidence="3 4">
    <name type="scientific">Tilletiopsis washingtonensis</name>
    <dbReference type="NCBI Taxonomy" id="58919"/>
    <lineage>
        <taxon>Eukaryota</taxon>
        <taxon>Fungi</taxon>
        <taxon>Dikarya</taxon>
        <taxon>Basidiomycota</taxon>
        <taxon>Ustilaginomycotina</taxon>
        <taxon>Exobasidiomycetes</taxon>
        <taxon>Entylomatales</taxon>
        <taxon>Entylomatales incertae sedis</taxon>
        <taxon>Tilletiopsis</taxon>
    </lineage>
</organism>
<feature type="compositionally biased region" description="Low complexity" evidence="1">
    <location>
        <begin position="173"/>
        <end position="182"/>
    </location>
</feature>
<accession>A0A316ZEQ3</accession>
<keyword evidence="4" id="KW-1185">Reference proteome</keyword>
<feature type="domain" description="PUB" evidence="2">
    <location>
        <begin position="59"/>
        <end position="128"/>
    </location>
</feature>
<evidence type="ECO:0000256" key="1">
    <source>
        <dbReference type="SAM" id="MobiDB-lite"/>
    </source>
</evidence>
<dbReference type="GeneID" id="37268367"/>
<sequence length="269" mass="29572">MSSPTTSGASAAASAAADARLRAAAALRDTATGGLDESAFKLKVKRIVDKEICASASSEVASKCMRLFHTLLSNIVDHPTEGKFRAFKTEQPRIKRELLSVYGAKDLLVLLLFRTRTAEFKEEWYFAETYQPGCEAWRKLELARSALGEYARVKEDTAERLREIAEREKVAEQTRVARAMAAAEEDRERVRQRAEREKHARQARQSAAAAQAQAAAQQGGDPASEQAKAEPADHKGYRPVGHYDEDEEEGSDEGSEPDFGTGAGRRLGD</sequence>
<gene>
    <name evidence="3" type="ORF">FA09DRAFT_315909</name>
</gene>
<dbReference type="Proteomes" id="UP000245946">
    <property type="component" value="Unassembled WGS sequence"/>
</dbReference>
<dbReference type="RefSeq" id="XP_025600526.1">
    <property type="nucleotide sequence ID" value="XM_025740823.1"/>
</dbReference>
<dbReference type="OrthoDB" id="49605at2759"/>
<feature type="region of interest" description="Disordered" evidence="1">
    <location>
        <begin position="172"/>
        <end position="269"/>
    </location>
</feature>
<evidence type="ECO:0000313" key="3">
    <source>
        <dbReference type="EMBL" id="PWO00248.1"/>
    </source>
</evidence>
<dbReference type="InterPro" id="IPR018997">
    <property type="entry name" value="PUB_domain"/>
</dbReference>
<dbReference type="SUPFAM" id="SSF143503">
    <property type="entry name" value="PUG domain-like"/>
    <property type="match status" value="1"/>
</dbReference>
<dbReference type="Pfam" id="PF09409">
    <property type="entry name" value="PUB"/>
    <property type="match status" value="1"/>
</dbReference>
<feature type="compositionally biased region" description="Basic and acidic residues" evidence="1">
    <location>
        <begin position="184"/>
        <end position="200"/>
    </location>
</feature>
<name>A0A316ZEQ3_9BASI</name>